<gene>
    <name evidence="1" type="ORF">CHUDEA3_new_08</name>
</gene>
<proteinExistence type="predicted"/>
<dbReference type="GO" id="GO:0006364">
    <property type="term" value="P:rRNA processing"/>
    <property type="evidence" value="ECO:0007669"/>
    <property type="project" value="InterPro"/>
</dbReference>
<protein>
    <recommendedName>
        <fullName evidence="2">RRP15-like protein</fullName>
    </recommendedName>
</protein>
<dbReference type="Pfam" id="PF07890">
    <property type="entry name" value="Rrp15p"/>
    <property type="match status" value="1"/>
</dbReference>
<dbReference type="Proteomes" id="UP000199752">
    <property type="component" value="Chromosome 3"/>
</dbReference>
<sequence length="153" mass="17176">MIYAAATILNHFELNNMKKTQISNVASGILSRSVLKGDPVFSQEDLSNRKIIKNESKKHSKRNANENILNTIFSKPIAKNQREKGLKQLATKGVVKFFNMIVNYQENSNIKASKGTSSPKNAGHCTETRKVKNVEFNIKPNRFGTIVGMHSDR</sequence>
<organism evidence="1">
    <name type="scientific">Cryptosporidium hominis</name>
    <dbReference type="NCBI Taxonomy" id="237895"/>
    <lineage>
        <taxon>Eukaryota</taxon>
        <taxon>Sar</taxon>
        <taxon>Alveolata</taxon>
        <taxon>Apicomplexa</taxon>
        <taxon>Conoidasida</taxon>
        <taxon>Coccidia</taxon>
        <taxon>Eucoccidiorida</taxon>
        <taxon>Eimeriorina</taxon>
        <taxon>Cryptosporidiidae</taxon>
        <taxon>Cryptosporidium</taxon>
    </lineage>
</organism>
<evidence type="ECO:0008006" key="2">
    <source>
        <dbReference type="Google" id="ProtNLM"/>
    </source>
</evidence>
<dbReference type="AlphaFoldDB" id="A0A0S4TCU1"/>
<accession>A0A0S4TCU1</accession>
<evidence type="ECO:0000313" key="1">
    <source>
        <dbReference type="EMBL" id="CUV05121.1"/>
    </source>
</evidence>
<dbReference type="VEuPathDB" id="CryptoDB:GY17_00002460"/>
<name>A0A0S4TCU1_CRYHO</name>
<dbReference type="VEuPathDB" id="CryptoDB:CHUDEA3_new_08"/>
<reference evidence="1" key="1">
    <citation type="submission" date="2015-08" db="EMBL/GenBank/DDBJ databases">
        <authorList>
            <person name="Babu N.S."/>
            <person name="Beckwith C.J."/>
            <person name="Beseler K.G."/>
            <person name="Brison A."/>
            <person name="Carone J.V."/>
            <person name="Caskin T.P."/>
            <person name="Diamond M."/>
            <person name="Durham M.E."/>
            <person name="Foxe J.M."/>
            <person name="Go M."/>
            <person name="Henderson B.A."/>
            <person name="Jones I.B."/>
            <person name="McGettigan J.A."/>
            <person name="Micheletti S.J."/>
            <person name="Nasrallah M.E."/>
            <person name="Ortiz D."/>
            <person name="Piller C.R."/>
            <person name="Privatt S.R."/>
            <person name="Schneider S.L."/>
            <person name="Sharp S."/>
            <person name="Smith T.C."/>
            <person name="Stanton J.D."/>
            <person name="Ullery H.E."/>
            <person name="Wilson R.J."/>
            <person name="Serrano M.G."/>
            <person name="Buck G."/>
            <person name="Lee V."/>
            <person name="Wang Y."/>
            <person name="Carvalho R."/>
            <person name="Voegtly L."/>
            <person name="Shi R."/>
            <person name="Duckworth R."/>
            <person name="Johnson A."/>
            <person name="Loviza R."/>
            <person name="Walstead R."/>
            <person name="Shah Z."/>
            <person name="Kiflezghi M."/>
            <person name="Wade K."/>
            <person name="Ball S.L."/>
            <person name="Bradley K.W."/>
            <person name="Asai D.J."/>
            <person name="Bowman C.A."/>
            <person name="Russell D.A."/>
            <person name="Pope W.H."/>
            <person name="Jacobs-Sera D."/>
            <person name="Hendrix R.W."/>
            <person name="Hatfull G.F."/>
        </authorList>
    </citation>
    <scope>NUCLEOTIDE SEQUENCE [LARGE SCALE GENOMIC DNA]</scope>
</reference>
<dbReference type="EMBL" id="LN877949">
    <property type="protein sequence ID" value="CUV05121.1"/>
    <property type="molecule type" value="Genomic_DNA"/>
</dbReference>
<dbReference type="VEuPathDB" id="CryptoDB:ChTU502y2012_401g0485"/>
<dbReference type="InterPro" id="IPR012459">
    <property type="entry name" value="Rrp15"/>
</dbReference>